<sequence>MKKKAIVWALKNSSGITKIFSPLLSKQNMKYLNKHAWEIGDKLDKLDKYGQDKLASFLMTLGIPSTASRTIAFIVFFVAF</sequence>
<dbReference type="Proteomes" id="UP001526225">
    <property type="component" value="Unassembled WGS sequence"/>
</dbReference>
<reference evidence="2 3" key="1">
    <citation type="submission" date="2022-10" db="EMBL/GenBank/DDBJ databases">
        <title>Weissella fermenti sp. nov., isolated from fermented cabbage.</title>
        <authorList>
            <person name="Lee J.K."/>
            <person name="Baek J.H."/>
            <person name="Choi D.G."/>
            <person name="Kim J.M."/>
            <person name="Jeon C.O."/>
        </authorList>
    </citation>
    <scope>NUCLEOTIDE SEQUENCE [LARGE SCALE GENOMIC DNA]</scope>
    <source>
        <strain evidence="2 3">KACC 18534</strain>
    </source>
</reference>
<keyword evidence="1" id="KW-1133">Transmembrane helix</keyword>
<organism evidence="2 3">
    <name type="scientific">Weissella ceti</name>
    <dbReference type="NCBI Taxonomy" id="759620"/>
    <lineage>
        <taxon>Bacteria</taxon>
        <taxon>Bacillati</taxon>
        <taxon>Bacillota</taxon>
        <taxon>Bacilli</taxon>
        <taxon>Lactobacillales</taxon>
        <taxon>Lactobacillaceae</taxon>
        <taxon>Weissella</taxon>
    </lineage>
</organism>
<gene>
    <name evidence="2" type="ORF">OIT44_01905</name>
</gene>
<dbReference type="RefSeq" id="WP_213409423.1">
    <property type="nucleotide sequence ID" value="NZ_CP074441.1"/>
</dbReference>
<keyword evidence="1" id="KW-0812">Transmembrane</keyword>
<evidence type="ECO:0000313" key="3">
    <source>
        <dbReference type="Proteomes" id="UP001526225"/>
    </source>
</evidence>
<evidence type="ECO:0000256" key="1">
    <source>
        <dbReference type="SAM" id="Phobius"/>
    </source>
</evidence>
<feature type="transmembrane region" description="Helical" evidence="1">
    <location>
        <begin position="54"/>
        <end position="79"/>
    </location>
</feature>
<proteinExistence type="predicted"/>
<keyword evidence="1" id="KW-0472">Membrane</keyword>
<dbReference type="EMBL" id="JAOZFE010000001">
    <property type="protein sequence ID" value="MCW0952822.1"/>
    <property type="molecule type" value="Genomic_DNA"/>
</dbReference>
<comment type="caution">
    <text evidence="2">The sequence shown here is derived from an EMBL/GenBank/DDBJ whole genome shotgun (WGS) entry which is preliminary data.</text>
</comment>
<name>A0ABT3E4J1_9LACO</name>
<protein>
    <submittedName>
        <fullName evidence="2">Uncharacterized protein</fullName>
    </submittedName>
</protein>
<keyword evidence="3" id="KW-1185">Reference proteome</keyword>
<accession>A0ABT3E4J1</accession>
<evidence type="ECO:0000313" key="2">
    <source>
        <dbReference type="EMBL" id="MCW0952822.1"/>
    </source>
</evidence>